<keyword evidence="1" id="KW-0175">Coiled coil</keyword>
<dbReference type="KEGG" id="rva:Rvan_3279"/>
<sequence length="179" mass="19491">MNYAAYVWALTRCGESPHMPSMVSEREIIVGLRARLAETERDISVLQERAVKYRDAIAAMEAVLGLLEDQGSNQSDTQTKLGPPRPSGAPTNFEMARLVLLSAQKEGKAGLTAAELVDEIGRRYWPGVQAPQIMPTMYQLAKNGRLIKGDDGVFRFPETNETGEGESHDRASSGGSNPA</sequence>
<feature type="compositionally biased region" description="Polar residues" evidence="2">
    <location>
        <begin position="70"/>
        <end position="80"/>
    </location>
</feature>
<feature type="region of interest" description="Disordered" evidence="2">
    <location>
        <begin position="69"/>
        <end position="89"/>
    </location>
</feature>
<keyword evidence="4" id="KW-1185">Reference proteome</keyword>
<feature type="coiled-coil region" evidence="1">
    <location>
        <begin position="29"/>
        <end position="56"/>
    </location>
</feature>
<reference evidence="4" key="1">
    <citation type="journal article" date="2011" name="J. Bacteriol.">
        <title>Genome sequences of eight morphologically diverse alphaproteobacteria.</title>
        <authorList>
            <consortium name="US DOE Joint Genome Institute"/>
            <person name="Brown P.J."/>
            <person name="Kysela D.T."/>
            <person name="Buechlein A."/>
            <person name="Hemmerich C."/>
            <person name="Brun Y.V."/>
        </authorList>
    </citation>
    <scope>NUCLEOTIDE SEQUENCE [LARGE SCALE GENOMIC DNA]</scope>
    <source>
        <strain evidence="4">ATCC 17100 / ATH 3.1.1 / DSM 162 / LMG 4299</strain>
    </source>
</reference>
<evidence type="ECO:0000256" key="2">
    <source>
        <dbReference type="SAM" id="MobiDB-lite"/>
    </source>
</evidence>
<proteinExistence type="predicted"/>
<dbReference type="HOGENOM" id="CLU_1502363_0_0_5"/>
<name>E3I285_RHOVT</name>
<feature type="region of interest" description="Disordered" evidence="2">
    <location>
        <begin position="155"/>
        <end position="179"/>
    </location>
</feature>
<protein>
    <submittedName>
        <fullName evidence="3">Uncharacterized protein</fullName>
    </submittedName>
</protein>
<evidence type="ECO:0000313" key="4">
    <source>
        <dbReference type="Proteomes" id="UP000001399"/>
    </source>
</evidence>
<organism evidence="3 4">
    <name type="scientific">Rhodomicrobium vannielii (strain ATCC 17100 / DSM 162 / LMG 4299 / NCIMB 10020 / ATH 3.1.1)</name>
    <dbReference type="NCBI Taxonomy" id="648757"/>
    <lineage>
        <taxon>Bacteria</taxon>
        <taxon>Pseudomonadati</taxon>
        <taxon>Pseudomonadota</taxon>
        <taxon>Alphaproteobacteria</taxon>
        <taxon>Hyphomicrobiales</taxon>
        <taxon>Hyphomicrobiaceae</taxon>
        <taxon>Rhodomicrobium</taxon>
    </lineage>
</organism>
<gene>
    <name evidence="3" type="ordered locus">Rvan_3279</name>
</gene>
<dbReference type="EMBL" id="CP002292">
    <property type="protein sequence ID" value="ADP72472.1"/>
    <property type="molecule type" value="Genomic_DNA"/>
</dbReference>
<accession>E3I285</accession>
<dbReference type="Proteomes" id="UP000001399">
    <property type="component" value="Chromosome"/>
</dbReference>
<dbReference type="OrthoDB" id="9957986at2"/>
<evidence type="ECO:0000313" key="3">
    <source>
        <dbReference type="EMBL" id="ADP72472.1"/>
    </source>
</evidence>
<evidence type="ECO:0000256" key="1">
    <source>
        <dbReference type="SAM" id="Coils"/>
    </source>
</evidence>
<dbReference type="AlphaFoldDB" id="E3I285"/>